<feature type="region of interest" description="Disordered" evidence="1">
    <location>
        <begin position="203"/>
        <end position="246"/>
    </location>
</feature>
<dbReference type="PANTHER" id="PTHR36051:SF2">
    <property type="entry name" value="DYNAMIN"/>
    <property type="match status" value="1"/>
</dbReference>
<reference evidence="2" key="1">
    <citation type="journal article" date="2020" name="bioRxiv">
        <title>Comparative genomics of Chlamydomonas.</title>
        <authorList>
            <person name="Craig R.J."/>
            <person name="Hasan A.R."/>
            <person name="Ness R.W."/>
            <person name="Keightley P.D."/>
        </authorList>
    </citation>
    <scope>NUCLEOTIDE SEQUENCE</scope>
    <source>
        <strain evidence="2">CCAP 11/70</strain>
    </source>
</reference>
<proteinExistence type="predicted"/>
<evidence type="ECO:0000256" key="1">
    <source>
        <dbReference type="SAM" id="MobiDB-lite"/>
    </source>
</evidence>
<sequence>MGEQGLGASGPDLGSLAHNFPFSFRVGSVGAGIGAGCGVGVGFGSPLSLGGVPAIGQAISGITSGLGAAASSLGGAGHGLRDAVRRLGVRGLDAGLGCGVGVGYGFGVGLFLKPSAGEQLLRAVEGAAGGIAHAVNAKLAEAGLRGPLPGTTSGAPAFGTLGGGASGAAGGALLPAHGPHGLAPGPAGLLAPAQQPFSHFHSMTQRNLPQPQPAQPHQTQHQSEATASPVAAPAGPQAASPPEPSAEEWRALLRHERQIARLRAENRALRRAVCKLDRRLPICKDASDDWGEGDE</sequence>
<organism evidence="2 3">
    <name type="scientific">Edaphochlamys debaryana</name>
    <dbReference type="NCBI Taxonomy" id="47281"/>
    <lineage>
        <taxon>Eukaryota</taxon>
        <taxon>Viridiplantae</taxon>
        <taxon>Chlorophyta</taxon>
        <taxon>core chlorophytes</taxon>
        <taxon>Chlorophyceae</taxon>
        <taxon>CS clade</taxon>
        <taxon>Chlamydomonadales</taxon>
        <taxon>Chlamydomonadales incertae sedis</taxon>
        <taxon>Edaphochlamys</taxon>
    </lineage>
</organism>
<dbReference type="Proteomes" id="UP000612055">
    <property type="component" value="Unassembled WGS sequence"/>
</dbReference>
<accession>A0A835Y247</accession>
<evidence type="ECO:0000313" key="3">
    <source>
        <dbReference type="Proteomes" id="UP000612055"/>
    </source>
</evidence>
<keyword evidence="3" id="KW-1185">Reference proteome</keyword>
<comment type="caution">
    <text evidence="2">The sequence shown here is derived from an EMBL/GenBank/DDBJ whole genome shotgun (WGS) entry which is preliminary data.</text>
</comment>
<name>A0A835Y247_9CHLO</name>
<feature type="compositionally biased region" description="Low complexity" evidence="1">
    <location>
        <begin position="215"/>
        <end position="238"/>
    </location>
</feature>
<evidence type="ECO:0000313" key="2">
    <source>
        <dbReference type="EMBL" id="KAG2493844.1"/>
    </source>
</evidence>
<protein>
    <submittedName>
        <fullName evidence="2">Uncharacterized protein</fullName>
    </submittedName>
</protein>
<dbReference type="OrthoDB" id="545637at2759"/>
<dbReference type="EMBL" id="JAEHOE010000035">
    <property type="protein sequence ID" value="KAG2493844.1"/>
    <property type="molecule type" value="Genomic_DNA"/>
</dbReference>
<dbReference type="AlphaFoldDB" id="A0A835Y247"/>
<dbReference type="PANTHER" id="PTHR36051">
    <property type="entry name" value="DYNAMIN"/>
    <property type="match status" value="1"/>
</dbReference>
<gene>
    <name evidence="2" type="ORF">HYH03_008060</name>
</gene>